<protein>
    <recommendedName>
        <fullName evidence="3">DUF5683 domain-containing protein</fullName>
    </recommendedName>
</protein>
<reference evidence="4 5" key="1">
    <citation type="submission" date="2016-10" db="EMBL/GenBank/DDBJ databases">
        <authorList>
            <person name="de Groot N.N."/>
        </authorList>
    </citation>
    <scope>NUCLEOTIDE SEQUENCE [LARGE SCALE GENOMIC DNA]</scope>
    <source>
        <strain evidence="4 5">DSM 23842</strain>
    </source>
</reference>
<dbReference type="Proteomes" id="UP000198846">
    <property type="component" value="Unassembled WGS sequence"/>
</dbReference>
<dbReference type="EMBL" id="FNQK01000023">
    <property type="protein sequence ID" value="SEA65743.1"/>
    <property type="molecule type" value="Genomic_DNA"/>
</dbReference>
<keyword evidence="1" id="KW-0812">Transmembrane</keyword>
<keyword evidence="2" id="KW-0732">Signal</keyword>
<proteinExistence type="predicted"/>
<feature type="signal peptide" evidence="2">
    <location>
        <begin position="1"/>
        <end position="23"/>
    </location>
</feature>
<name>A0A1H4CZ19_BIZPA</name>
<evidence type="ECO:0000256" key="1">
    <source>
        <dbReference type="SAM" id="Phobius"/>
    </source>
</evidence>
<evidence type="ECO:0000313" key="5">
    <source>
        <dbReference type="Proteomes" id="UP000198846"/>
    </source>
</evidence>
<dbReference type="Pfam" id="PF18935">
    <property type="entry name" value="DUF5683"/>
    <property type="match status" value="1"/>
</dbReference>
<evidence type="ECO:0000256" key="2">
    <source>
        <dbReference type="SAM" id="SignalP"/>
    </source>
</evidence>
<gene>
    <name evidence="4" type="ORF">SAMN04487990_12317</name>
</gene>
<dbReference type="STRING" id="283786.SAMN04487990_12317"/>
<feature type="chain" id="PRO_5011604462" description="DUF5683 domain-containing protein" evidence="2">
    <location>
        <begin position="24"/>
        <end position="202"/>
    </location>
</feature>
<keyword evidence="5" id="KW-1185">Reference proteome</keyword>
<dbReference type="AlphaFoldDB" id="A0A1H4CZ19"/>
<dbReference type="InterPro" id="IPR043738">
    <property type="entry name" value="DUF5683"/>
</dbReference>
<accession>A0A1H4CZ19</accession>
<keyword evidence="1" id="KW-0472">Membrane</keyword>
<organism evidence="4 5">
    <name type="scientific">Bizionia paragorgiae</name>
    <dbReference type="NCBI Taxonomy" id="283786"/>
    <lineage>
        <taxon>Bacteria</taxon>
        <taxon>Pseudomonadati</taxon>
        <taxon>Bacteroidota</taxon>
        <taxon>Flavobacteriia</taxon>
        <taxon>Flavobacteriales</taxon>
        <taxon>Flavobacteriaceae</taxon>
        <taxon>Bizionia</taxon>
    </lineage>
</organism>
<evidence type="ECO:0000313" key="4">
    <source>
        <dbReference type="EMBL" id="SEA65743.1"/>
    </source>
</evidence>
<sequence length="202" mass="22575">MRVLNKTIIACVLCIACTFSALAQTKKGSDSTATKSMAEPLTVALDSTQVRHKINPLAPSRAAFYSAILPGLGQAYNKKYWKIPIVYAAIGTGIYFYIDNNNEYKKVRNAYKRRLAGFNDDQFQGRLTDDGLREAQKTLRRNKELSLLVTVGLYALNIIDANVDAHLLQYNIDDNLSFKPHYKIDAFDNSGSLGLTFNLKLD</sequence>
<feature type="transmembrane region" description="Helical" evidence="1">
    <location>
        <begin position="80"/>
        <end position="98"/>
    </location>
</feature>
<evidence type="ECO:0000259" key="3">
    <source>
        <dbReference type="Pfam" id="PF18935"/>
    </source>
</evidence>
<feature type="domain" description="DUF5683" evidence="3">
    <location>
        <begin position="56"/>
        <end position="200"/>
    </location>
</feature>
<keyword evidence="1" id="KW-1133">Transmembrane helix</keyword>